<dbReference type="EMBL" id="FWXZ01000001">
    <property type="protein sequence ID" value="SMC35702.1"/>
    <property type="molecule type" value="Genomic_DNA"/>
</dbReference>
<reference evidence="1" key="1">
    <citation type="submission" date="2017-04" db="EMBL/GenBank/DDBJ databases">
        <authorList>
            <person name="Varghese N."/>
            <person name="Submissions S."/>
        </authorList>
    </citation>
    <scope>NUCLEOTIDE SEQUENCE</scope>
    <source>
        <strain evidence="1">WTE2008</strain>
    </source>
</reference>
<comment type="caution">
    <text evidence="1">The sequence shown here is derived from an EMBL/GenBank/DDBJ whole genome shotgun (WGS) entry which is preliminary data.</text>
</comment>
<dbReference type="Proteomes" id="UP000192328">
    <property type="component" value="Unassembled WGS sequence"/>
</dbReference>
<name>A0AC61PHI4_9FIRM</name>
<evidence type="ECO:0000313" key="2">
    <source>
        <dbReference type="Proteomes" id="UP000192328"/>
    </source>
</evidence>
<gene>
    <name evidence="1" type="ORF">SAMN06297397_0226</name>
</gene>
<sequence length="93" mass="10576">MKKPIALVLAIILLVGIIGFALADCSHNNKHCVGSYTVTTIQYIAMQHGCPAKSWAHKHWRYKYDLYRRYLCYTCGDVSVSYDSTTYGKVHCN</sequence>
<keyword evidence="2" id="KW-1185">Reference proteome</keyword>
<evidence type="ECO:0000313" key="1">
    <source>
        <dbReference type="EMBL" id="SMC35702.1"/>
    </source>
</evidence>
<organism evidence="1 2">
    <name type="scientific">Aristaeella lactis</name>
    <dbReference type="NCBI Taxonomy" id="3046383"/>
    <lineage>
        <taxon>Bacteria</taxon>
        <taxon>Bacillati</taxon>
        <taxon>Bacillota</taxon>
        <taxon>Clostridia</taxon>
        <taxon>Eubacteriales</taxon>
        <taxon>Aristaeellaceae</taxon>
        <taxon>Aristaeella</taxon>
    </lineage>
</organism>
<protein>
    <submittedName>
        <fullName evidence="1">Uncharacterized protein</fullName>
    </submittedName>
</protein>
<proteinExistence type="predicted"/>
<accession>A0AC61PHI4</accession>